<proteinExistence type="inferred from homology"/>
<dbReference type="GO" id="GO:0140664">
    <property type="term" value="F:ATP-dependent DNA damage sensor activity"/>
    <property type="evidence" value="ECO:0007669"/>
    <property type="project" value="InterPro"/>
</dbReference>
<evidence type="ECO:0000256" key="10">
    <source>
        <dbReference type="RuleBase" id="RU003756"/>
    </source>
</evidence>
<name>A9BD89_PROM4</name>
<dbReference type="GO" id="GO:0030983">
    <property type="term" value="F:mismatched DNA binding"/>
    <property type="evidence" value="ECO:0007669"/>
    <property type="project" value="InterPro"/>
</dbReference>
<evidence type="ECO:0000256" key="7">
    <source>
        <dbReference type="ARBA" id="ARBA00023204"/>
    </source>
</evidence>
<dbReference type="InterPro" id="IPR007860">
    <property type="entry name" value="DNA_mmatch_repair_MutS_con_dom"/>
</dbReference>
<dbReference type="InterPro" id="IPR045076">
    <property type="entry name" value="MutS"/>
</dbReference>
<keyword evidence="14" id="KW-1185">Reference proteome</keyword>
<dbReference type="PROSITE" id="PS00486">
    <property type="entry name" value="DNA_MISMATCH_REPAIR_2"/>
    <property type="match status" value="1"/>
</dbReference>
<dbReference type="Pfam" id="PF05192">
    <property type="entry name" value="MutS_III"/>
    <property type="match status" value="1"/>
</dbReference>
<evidence type="ECO:0000313" key="14">
    <source>
        <dbReference type="Proteomes" id="UP000000788"/>
    </source>
</evidence>
<dbReference type="PANTHER" id="PTHR11361">
    <property type="entry name" value="DNA MISMATCH REPAIR PROTEIN MUTS FAMILY MEMBER"/>
    <property type="match status" value="1"/>
</dbReference>
<sequence>MTAESISLQGSLFGDLAESPTNRKISPDSTKDDDFSDAELIKNAQARPRPSKSSTDIEPLDHPIGDENPQGSDLTNVSHHSDVEITQLTPVLRHYVELKKENPERILLYRLGDFFECFFEDAILLSQLLELTLTGKAAGKEIGRIPMAGIPHHSAERYCSMLIQKGLSVALCDQLESTQNKEGKLLKRGVTRVLTPGTVIEEGMLQAKKNNWLAAVLIEAKPDKNSYQWGLAYADISTGEFFVKEGIDLDALEQEIAKIEASEVICQQIDDRSLVKKWCPKNIELTQTAKTPFTLHEAKSSLKNHYKLNTINGLGFHEWELAIRAAGGLLAYLHETNPINSVERTRSDIPLEVPQLSVSNEALIVDAQTRRNLEILSTQKDGRFQGSLLWAIDRTLTAMGGRCLRRWLESPLIDLKRINARQEIVSFLVKESSLRQVLRKLLRSMADLERLSGRAGAGHAGARDLVAIADGLERLPLLAANLQSLPKKSPSWLIPLQNVDKDLLKLANTIRNTLINNPPLNLSEGGLIHDGIDPILDGLRNMLDDQNEWLNSQEEQERKASGNNNLRLQYHRTFGYFLAVSKSKANDVPSHWIRRQTLANEERFITPDLKTREGKIFQLKARSGQREYELFSDLRQIVGDHAHAIRKAAKSIAGLDALAGLAELAASNNYCAPKILDSKSGANKICIEACRHPVVEQMLVEREFQPNNIEIGDKTDLIILTGPNASGKSCYLRQIGLIQLLSQVGSWIPATKGLISISDRIFTRVGAVDDLAAGQSTFMVEMAETAYILNQATNNSLVLLDEIGRGTATFDGLSIAWSVSEFLAKEIKSRTIFATHYHELNSLAKTFTNISNSQVLVKQNGNDLHFLHKVVDGGANRSYGIEAARLAGVPKKVIDTANKVLERLENNN</sequence>
<dbReference type="AlphaFoldDB" id="A9BD89"/>
<feature type="domain" description="DNA mismatch repair proteins mutS family" evidence="12">
    <location>
        <begin position="796"/>
        <end position="812"/>
    </location>
</feature>
<keyword evidence="4 9" id="KW-0227">DNA damage</keyword>
<dbReference type="SMART" id="SM00533">
    <property type="entry name" value="MUTSd"/>
    <property type="match status" value="1"/>
</dbReference>
<feature type="region of interest" description="Disordered" evidence="11">
    <location>
        <begin position="1"/>
        <end position="77"/>
    </location>
</feature>
<dbReference type="NCBIfam" id="TIGR01070">
    <property type="entry name" value="mutS1"/>
    <property type="match status" value="1"/>
</dbReference>
<reference evidence="13 14" key="1">
    <citation type="journal article" date="2007" name="PLoS Genet.">
        <title>Patterns and implications of gene gain and loss in the evolution of Prochlorococcus.</title>
        <authorList>
            <person name="Kettler G.C."/>
            <person name="Martiny A.C."/>
            <person name="Huang K."/>
            <person name="Zucker J."/>
            <person name="Coleman M.L."/>
            <person name="Rodrigue S."/>
            <person name="Chen F."/>
            <person name="Lapidus A."/>
            <person name="Ferriera S."/>
            <person name="Johnson J."/>
            <person name="Steglich C."/>
            <person name="Church G.M."/>
            <person name="Richardson P."/>
            <person name="Chisholm S.W."/>
        </authorList>
    </citation>
    <scope>NUCLEOTIDE SEQUENCE [LARGE SCALE GENOMIC DNA]</scope>
    <source>
        <strain evidence="14">MIT 9211</strain>
    </source>
</reference>
<dbReference type="Gene3D" id="1.10.1420.10">
    <property type="match status" value="2"/>
</dbReference>
<dbReference type="Pfam" id="PF01624">
    <property type="entry name" value="MutS_I"/>
    <property type="match status" value="1"/>
</dbReference>
<dbReference type="NCBIfam" id="NF003810">
    <property type="entry name" value="PRK05399.1"/>
    <property type="match status" value="1"/>
</dbReference>
<organism evidence="13 14">
    <name type="scientific">Prochlorococcus marinus (strain MIT 9211)</name>
    <dbReference type="NCBI Taxonomy" id="93059"/>
    <lineage>
        <taxon>Bacteria</taxon>
        <taxon>Bacillati</taxon>
        <taxon>Cyanobacteriota</taxon>
        <taxon>Cyanophyceae</taxon>
        <taxon>Synechococcales</taxon>
        <taxon>Prochlorococcaceae</taxon>
        <taxon>Prochlorococcus</taxon>
    </lineage>
</organism>
<dbReference type="InterPro" id="IPR036678">
    <property type="entry name" value="MutS_con_dom_sf"/>
</dbReference>
<dbReference type="Gene3D" id="3.40.1170.10">
    <property type="entry name" value="DNA repair protein MutS, domain I"/>
    <property type="match status" value="1"/>
</dbReference>
<keyword evidence="3 9" id="KW-0547">Nucleotide-binding</keyword>
<feature type="binding site" evidence="9">
    <location>
        <begin position="722"/>
        <end position="729"/>
    </location>
    <ligand>
        <name>ATP</name>
        <dbReference type="ChEBI" id="CHEBI:30616"/>
    </ligand>
</feature>
<dbReference type="SUPFAM" id="SSF52540">
    <property type="entry name" value="P-loop containing nucleoside triphosphate hydrolases"/>
    <property type="match status" value="1"/>
</dbReference>
<dbReference type="eggNOG" id="COG0249">
    <property type="taxonomic scope" value="Bacteria"/>
</dbReference>
<evidence type="ECO:0000256" key="1">
    <source>
        <dbReference type="ARBA" id="ARBA00006271"/>
    </source>
</evidence>
<keyword evidence="6 9" id="KW-0238">DNA-binding</keyword>
<dbReference type="PIRSF" id="PIRSF037677">
    <property type="entry name" value="DNA_mis_repair_Msh6"/>
    <property type="match status" value="1"/>
</dbReference>
<keyword evidence="7 9" id="KW-0234">DNA repair</keyword>
<evidence type="ECO:0000256" key="11">
    <source>
        <dbReference type="SAM" id="MobiDB-lite"/>
    </source>
</evidence>
<comment type="similarity">
    <text evidence="1 9 10">Belongs to the DNA mismatch repair MutS family.</text>
</comment>
<evidence type="ECO:0000256" key="5">
    <source>
        <dbReference type="ARBA" id="ARBA00022840"/>
    </source>
</evidence>
<dbReference type="PANTHER" id="PTHR11361:SF34">
    <property type="entry name" value="DNA MISMATCH REPAIR PROTEIN MSH1, MITOCHONDRIAL"/>
    <property type="match status" value="1"/>
</dbReference>
<dbReference type="FunFam" id="3.40.50.300:FF:000870">
    <property type="entry name" value="MutS protein homolog 4"/>
    <property type="match status" value="1"/>
</dbReference>
<dbReference type="KEGG" id="pmj:P9211_17711"/>
<evidence type="ECO:0000256" key="4">
    <source>
        <dbReference type="ARBA" id="ARBA00022763"/>
    </source>
</evidence>
<dbReference type="SUPFAM" id="SSF55271">
    <property type="entry name" value="DNA repair protein MutS, domain I"/>
    <property type="match status" value="1"/>
</dbReference>
<dbReference type="SMART" id="SM00534">
    <property type="entry name" value="MUTSac"/>
    <property type="match status" value="1"/>
</dbReference>
<dbReference type="InterPro" id="IPR007695">
    <property type="entry name" value="DNA_mismatch_repair_MutS-lik_N"/>
</dbReference>
<dbReference type="STRING" id="93059.P9211_17711"/>
<evidence type="ECO:0000256" key="2">
    <source>
        <dbReference type="ARBA" id="ARBA00021982"/>
    </source>
</evidence>
<dbReference type="Gene3D" id="3.30.420.110">
    <property type="entry name" value="MutS, connector domain"/>
    <property type="match status" value="1"/>
</dbReference>
<accession>A9BD89</accession>
<dbReference type="InterPro" id="IPR036187">
    <property type="entry name" value="DNA_mismatch_repair_MutS_sf"/>
</dbReference>
<dbReference type="InterPro" id="IPR027417">
    <property type="entry name" value="P-loop_NTPase"/>
</dbReference>
<dbReference type="InterPro" id="IPR000432">
    <property type="entry name" value="DNA_mismatch_repair_MutS_C"/>
</dbReference>
<dbReference type="SUPFAM" id="SSF53150">
    <property type="entry name" value="DNA repair protein MutS, domain II"/>
    <property type="match status" value="1"/>
</dbReference>
<evidence type="ECO:0000256" key="8">
    <source>
        <dbReference type="ARBA" id="ARBA00024647"/>
    </source>
</evidence>
<dbReference type="RefSeq" id="WP_012196322.1">
    <property type="nucleotide sequence ID" value="NC_009976.1"/>
</dbReference>
<protein>
    <recommendedName>
        <fullName evidence="2 9">DNA mismatch repair protein MutS</fullName>
    </recommendedName>
</protein>
<dbReference type="OrthoDB" id="9802448at2"/>
<dbReference type="GO" id="GO:0005524">
    <property type="term" value="F:ATP binding"/>
    <property type="evidence" value="ECO:0007669"/>
    <property type="project" value="UniProtKB-UniRule"/>
</dbReference>
<dbReference type="Gene3D" id="3.40.50.300">
    <property type="entry name" value="P-loop containing nucleotide triphosphate hydrolases"/>
    <property type="match status" value="1"/>
</dbReference>
<feature type="compositionally biased region" description="Polar residues" evidence="11">
    <location>
        <begin position="1"/>
        <end position="10"/>
    </location>
</feature>
<dbReference type="EMBL" id="CP000878">
    <property type="protein sequence ID" value="ABX09702.1"/>
    <property type="molecule type" value="Genomic_DNA"/>
</dbReference>
<evidence type="ECO:0000256" key="3">
    <source>
        <dbReference type="ARBA" id="ARBA00022741"/>
    </source>
</evidence>
<gene>
    <name evidence="9" type="primary">mutS</name>
    <name evidence="13" type="ordered locus">P9211_17711</name>
</gene>
<keyword evidence="5 9" id="KW-0067">ATP-binding</keyword>
<evidence type="ECO:0000256" key="6">
    <source>
        <dbReference type="ARBA" id="ARBA00023125"/>
    </source>
</evidence>
<dbReference type="Pfam" id="PF05190">
    <property type="entry name" value="MutS_IV"/>
    <property type="match status" value="1"/>
</dbReference>
<dbReference type="GO" id="GO:0005829">
    <property type="term" value="C:cytosol"/>
    <property type="evidence" value="ECO:0007669"/>
    <property type="project" value="TreeGrafter"/>
</dbReference>
<dbReference type="InterPro" id="IPR007861">
    <property type="entry name" value="DNA_mismatch_repair_MutS_clamp"/>
</dbReference>
<evidence type="ECO:0000256" key="9">
    <source>
        <dbReference type="HAMAP-Rule" id="MF_00096"/>
    </source>
</evidence>
<dbReference type="Proteomes" id="UP000000788">
    <property type="component" value="Chromosome"/>
</dbReference>
<evidence type="ECO:0000313" key="13">
    <source>
        <dbReference type="EMBL" id="ABX09702.1"/>
    </source>
</evidence>
<dbReference type="InterPro" id="IPR005748">
    <property type="entry name" value="DNA_mismatch_repair_MutS"/>
</dbReference>
<dbReference type="InterPro" id="IPR016151">
    <property type="entry name" value="DNA_mismatch_repair_MutS_N"/>
</dbReference>
<dbReference type="HOGENOM" id="CLU_002472_1_3_3"/>
<dbReference type="FunFam" id="1.10.1420.10:FF:000001">
    <property type="entry name" value="DNA mismatch repair protein MutS"/>
    <property type="match status" value="1"/>
</dbReference>
<dbReference type="GO" id="GO:0006298">
    <property type="term" value="P:mismatch repair"/>
    <property type="evidence" value="ECO:0007669"/>
    <property type="project" value="UniProtKB-UniRule"/>
</dbReference>
<dbReference type="Pfam" id="PF00488">
    <property type="entry name" value="MutS_V"/>
    <property type="match status" value="1"/>
</dbReference>
<dbReference type="Pfam" id="PF05188">
    <property type="entry name" value="MutS_II"/>
    <property type="match status" value="1"/>
</dbReference>
<comment type="function">
    <text evidence="8 9">This protein is involved in the repair of mismatches in DNA. It is possible that it carries out the mismatch recognition step. This protein has a weak ATPase activity.</text>
</comment>
<dbReference type="SUPFAM" id="SSF48334">
    <property type="entry name" value="DNA repair protein MutS, domain III"/>
    <property type="match status" value="1"/>
</dbReference>
<dbReference type="GO" id="GO:0003684">
    <property type="term" value="F:damaged DNA binding"/>
    <property type="evidence" value="ECO:0007669"/>
    <property type="project" value="UniProtKB-UniRule"/>
</dbReference>
<dbReference type="CDD" id="cd03284">
    <property type="entry name" value="ABC_MutS1"/>
    <property type="match status" value="1"/>
</dbReference>
<dbReference type="InterPro" id="IPR017261">
    <property type="entry name" value="DNA_mismatch_repair_MutS/MSH"/>
</dbReference>
<dbReference type="HAMAP" id="MF_00096">
    <property type="entry name" value="MutS"/>
    <property type="match status" value="1"/>
</dbReference>
<dbReference type="InterPro" id="IPR007696">
    <property type="entry name" value="DNA_mismatch_repair_MutS_core"/>
</dbReference>
<evidence type="ECO:0000259" key="12">
    <source>
        <dbReference type="PROSITE" id="PS00486"/>
    </source>
</evidence>